<evidence type="ECO:0000313" key="4">
    <source>
        <dbReference type="EMBL" id="EKD13932.1"/>
    </source>
</evidence>
<dbReference type="InParanoid" id="K1WNJ7"/>
<dbReference type="Pfam" id="PF03435">
    <property type="entry name" value="Sacchrp_dh_NADP"/>
    <property type="match status" value="1"/>
</dbReference>
<feature type="region of interest" description="Disordered" evidence="2">
    <location>
        <begin position="181"/>
        <end position="216"/>
    </location>
</feature>
<accession>K1WNJ7</accession>
<dbReference type="InterPro" id="IPR051276">
    <property type="entry name" value="Saccharopine_DH-like_oxidrdct"/>
</dbReference>
<dbReference type="GO" id="GO:0005811">
    <property type="term" value="C:lipid droplet"/>
    <property type="evidence" value="ECO:0007669"/>
    <property type="project" value="TreeGrafter"/>
</dbReference>
<dbReference type="PANTHER" id="PTHR12286">
    <property type="entry name" value="SACCHAROPINE DEHYDROGENASE-LIKE OXIDOREDUCTASE"/>
    <property type="match status" value="1"/>
</dbReference>
<dbReference type="GO" id="GO:0005886">
    <property type="term" value="C:plasma membrane"/>
    <property type="evidence" value="ECO:0007669"/>
    <property type="project" value="TreeGrafter"/>
</dbReference>
<name>K1WNJ7_MARBU</name>
<evidence type="ECO:0000256" key="2">
    <source>
        <dbReference type="SAM" id="MobiDB-lite"/>
    </source>
</evidence>
<dbReference type="InterPro" id="IPR005097">
    <property type="entry name" value="Sacchrp_dh_NADP-bd"/>
</dbReference>
<dbReference type="Gene3D" id="3.40.50.720">
    <property type="entry name" value="NAD(P)-binding Rossmann-like Domain"/>
    <property type="match status" value="1"/>
</dbReference>
<dbReference type="AlphaFoldDB" id="K1WNJ7"/>
<dbReference type="OrthoDB" id="10268090at2759"/>
<gene>
    <name evidence="4" type="ORF">MBM_08133</name>
</gene>
<dbReference type="KEGG" id="mbe:MBM_08133"/>
<dbReference type="Proteomes" id="UP000006753">
    <property type="component" value="Unassembled WGS sequence"/>
</dbReference>
<proteinExistence type="inferred from homology"/>
<comment type="similarity">
    <text evidence="1">Belongs to the saccharopine dehydrogenase family.</text>
</comment>
<sequence>MGRIYDLVILEPMAGKSEVGLQTALHVSELLRKDLRWAVAGKDGDALEDCLDALRREPNRSLPAVEVCAGSQEEIIELVQKTKVIINLSTISDGRGEIVVKACANHGTHYLDTVNDIHWLGGIIRKYHTVAREHNAIILSHISVESTPQDLLTVCAVLKLKSKLNLQTKELICAINQSTCPSCPSRPSRPRLTNRLSTGASDSSGPLRSPAKSPRHPPLNPFYLSLIRGRTSCCNLNRLGRRRELTLGLLAPSQTLTSQQTRVLVHRGWALQQDGKLYGENFYYNEYFEAERAPDLREPRRGLGWMKMLSCSRREEPPEVAPVERKPHISVRAIAVADQEGAFPERALAEFSYKGTSTELVAAFLARGAATILHTKGLLKRVGGGGVLTPAVLGMDYVDLLGRAGVEISGELM</sequence>
<evidence type="ECO:0000313" key="5">
    <source>
        <dbReference type="Proteomes" id="UP000006753"/>
    </source>
</evidence>
<dbReference type="HOGENOM" id="CLU_031002_0_1_1"/>
<dbReference type="GO" id="GO:0005739">
    <property type="term" value="C:mitochondrion"/>
    <property type="evidence" value="ECO:0007669"/>
    <property type="project" value="TreeGrafter"/>
</dbReference>
<dbReference type="GeneID" id="18764068"/>
<dbReference type="eggNOG" id="KOG2733">
    <property type="taxonomic scope" value="Eukaryota"/>
</dbReference>
<feature type="compositionally biased region" description="Polar residues" evidence="2">
    <location>
        <begin position="194"/>
        <end position="206"/>
    </location>
</feature>
<feature type="domain" description="Saccharopine dehydrogenase NADP binding" evidence="3">
    <location>
        <begin position="33"/>
        <end position="136"/>
    </location>
</feature>
<evidence type="ECO:0000259" key="3">
    <source>
        <dbReference type="Pfam" id="PF03435"/>
    </source>
</evidence>
<reference evidence="4 5" key="1">
    <citation type="journal article" date="2012" name="BMC Genomics">
        <title>Sequencing the genome of Marssonina brunnea reveals fungus-poplar co-evolution.</title>
        <authorList>
            <person name="Zhu S."/>
            <person name="Cao Y.-Z."/>
            <person name="Jiang C."/>
            <person name="Tan B.-Y."/>
            <person name="Wang Z."/>
            <person name="Feng S."/>
            <person name="Zhang L."/>
            <person name="Su X.-H."/>
            <person name="Brejova B."/>
            <person name="Vinar T."/>
            <person name="Xu M."/>
            <person name="Wang M.-X."/>
            <person name="Zhang S.-G."/>
            <person name="Huang M.-R."/>
            <person name="Wu R."/>
            <person name="Zhou Y."/>
        </authorList>
    </citation>
    <scope>NUCLEOTIDE SEQUENCE [LARGE SCALE GENOMIC DNA]</scope>
    <source>
        <strain evidence="4 5">MB_m1</strain>
    </source>
</reference>
<protein>
    <submittedName>
        <fullName evidence="4">Saccharopine dehydrogenase</fullName>
    </submittedName>
</protein>
<dbReference type="GO" id="GO:0009247">
    <property type="term" value="P:glycolipid biosynthetic process"/>
    <property type="evidence" value="ECO:0007669"/>
    <property type="project" value="TreeGrafter"/>
</dbReference>
<dbReference type="EMBL" id="JH921448">
    <property type="protein sequence ID" value="EKD13932.1"/>
    <property type="molecule type" value="Genomic_DNA"/>
</dbReference>
<organism evidence="4 5">
    <name type="scientific">Marssonina brunnea f. sp. multigermtubi (strain MB_m1)</name>
    <name type="common">Marssonina leaf spot fungus</name>
    <dbReference type="NCBI Taxonomy" id="1072389"/>
    <lineage>
        <taxon>Eukaryota</taxon>
        <taxon>Fungi</taxon>
        <taxon>Dikarya</taxon>
        <taxon>Ascomycota</taxon>
        <taxon>Pezizomycotina</taxon>
        <taxon>Leotiomycetes</taxon>
        <taxon>Helotiales</taxon>
        <taxon>Drepanopezizaceae</taxon>
        <taxon>Drepanopeziza</taxon>
    </lineage>
</organism>
<evidence type="ECO:0000256" key="1">
    <source>
        <dbReference type="ARBA" id="ARBA00038048"/>
    </source>
</evidence>
<keyword evidence="5" id="KW-1185">Reference proteome</keyword>
<dbReference type="PANTHER" id="PTHR12286:SF5">
    <property type="entry name" value="SACCHAROPINE DEHYDROGENASE-LIKE OXIDOREDUCTASE"/>
    <property type="match status" value="1"/>
</dbReference>